<evidence type="ECO:0000256" key="14">
    <source>
        <dbReference type="ARBA" id="ARBA00024347"/>
    </source>
</evidence>
<dbReference type="Gene3D" id="3.90.228.10">
    <property type="match status" value="1"/>
</dbReference>
<keyword evidence="13" id="KW-0539">Nucleus</keyword>
<evidence type="ECO:0000259" key="19">
    <source>
        <dbReference type="PROSITE" id="PS50800"/>
    </source>
</evidence>
<evidence type="ECO:0000256" key="2">
    <source>
        <dbReference type="ARBA" id="ARBA00000459"/>
    </source>
</evidence>
<dbReference type="EC" id="2.4.2.-" evidence="16"/>
<dbReference type="InterPro" id="IPR036420">
    <property type="entry name" value="BRCT_dom_sf"/>
</dbReference>
<dbReference type="AlphaFoldDB" id="A0A8K0E327"/>
<dbReference type="PROSITE" id="PS51977">
    <property type="entry name" value="WGR"/>
    <property type="match status" value="1"/>
</dbReference>
<dbReference type="PROSITE" id="PS51059">
    <property type="entry name" value="PARP_CATALYTIC"/>
    <property type="match status" value="1"/>
</dbReference>
<dbReference type="PANTHER" id="PTHR10459">
    <property type="entry name" value="DNA LIGASE"/>
    <property type="match status" value="1"/>
</dbReference>
<sequence>MTMNKHATQDFVLQASGYFSVHETRSHGHAPAEEDKVMTRKQKAENKAHEAEQSPKKAKTESDNGHPNGKSSADTASAEFEEFCKAINEHLSVEQLREVLESNGLDSSGPDHVVVRRCTKDPPRKGGPIKLTDAVLNSAVSDLIKKYKDTSRRPHRDLGAADKPFVGMSISLMGRLSRTHNYWRKEIEKHGGKVANSVIGVNCLVASAAERDRGGTSKLAEALERGIPVVREEWLLDSIEKREAQPLQAYEIVSDLSVDGKGIPWDKQDPSEEALESISAELKLYGKRGVYKDTKLQEQGGKIFEKDGILYNCAFSLCDLGRGLNDYCIMQLIVVPENHLHLYYKKGRVGDDPNAEERFEEWENVDNAVKEFVWLFEEVTGNEFEAWEREKKFQKKPLKFYPIDMADEVEVRHGGLGLGQLGIAATHCRLEPMVANFMKVLCSREIYKYSLMEMGLDSPDIPMGMVSDVHLKRCEEVLLQFIDKVKSMEETGQKAEAVWSDFSQRWFTLMHSTRPFIFRDYQELADHAASALETVRDITVASHLIGDMSGATIDDPLSDRYNKLGCSISPLEKNSYDYKMILNYLDRTYEPVKLGDIEYDASVDKIYVVESKSCPSPDGIRKLPNKVLLWCGTRSSNLLRHLQKGFLPAICSLPVPGYMFGKAIVCSDAAAQAARYGFTAVDRPEGFLVLAIASLGDQVTELTSPPEDTKSLEEKKMGVKGLGRKKTEESEHVIWEEDIKVPCGGLVSSEHKDASLEYSEYAVYNPRQASIRFLVGVKFEEKDAVIETGE</sequence>
<evidence type="ECO:0000256" key="5">
    <source>
        <dbReference type="ARBA" id="ARBA00022679"/>
    </source>
</evidence>
<evidence type="ECO:0000256" key="11">
    <source>
        <dbReference type="ARBA" id="ARBA00023027"/>
    </source>
</evidence>
<comment type="similarity">
    <text evidence="14">Belongs to the ARTD/PARP family.</text>
</comment>
<dbReference type="GO" id="GO:0070212">
    <property type="term" value="P:protein poly-ADP-ribosylation"/>
    <property type="evidence" value="ECO:0007669"/>
    <property type="project" value="TreeGrafter"/>
</dbReference>
<dbReference type="CDD" id="cd01437">
    <property type="entry name" value="parp_like"/>
    <property type="match status" value="1"/>
</dbReference>
<comment type="subcellular location">
    <subcellularLocation>
        <location evidence="3">Nucleus</location>
    </subcellularLocation>
</comment>
<dbReference type="EMBL" id="VOIH02000008">
    <property type="protein sequence ID" value="KAF3439411.1"/>
    <property type="molecule type" value="Genomic_DNA"/>
</dbReference>
<dbReference type="Gene3D" id="1.20.142.10">
    <property type="entry name" value="Poly(ADP-ribose) polymerase, regulatory domain"/>
    <property type="match status" value="1"/>
</dbReference>
<keyword evidence="7" id="KW-0479">Metal-binding</keyword>
<evidence type="ECO:0000259" key="20">
    <source>
        <dbReference type="PROSITE" id="PS51059"/>
    </source>
</evidence>
<dbReference type="CDD" id="cd17747">
    <property type="entry name" value="BRCT_PARP1"/>
    <property type="match status" value="1"/>
</dbReference>
<keyword evidence="11 16" id="KW-0520">NAD</keyword>
<dbReference type="Pfam" id="PF00644">
    <property type="entry name" value="PARP"/>
    <property type="match status" value="1"/>
</dbReference>
<dbReference type="SUPFAM" id="SSF142921">
    <property type="entry name" value="WGR domain-like"/>
    <property type="match status" value="1"/>
</dbReference>
<dbReference type="Pfam" id="PF00533">
    <property type="entry name" value="BRCT"/>
    <property type="match status" value="1"/>
</dbReference>
<feature type="domain" description="WGR" evidence="22">
    <location>
        <begin position="300"/>
        <end position="400"/>
    </location>
</feature>
<dbReference type="SUPFAM" id="SSF47587">
    <property type="entry name" value="Domain of poly(ADP-ribose) polymerase"/>
    <property type="match status" value="1"/>
</dbReference>
<dbReference type="SUPFAM" id="SSF52113">
    <property type="entry name" value="BRCT domain"/>
    <property type="match status" value="1"/>
</dbReference>
<dbReference type="GO" id="GO:1990404">
    <property type="term" value="F:NAD+-protein mono-ADP-ribosyltransferase activity"/>
    <property type="evidence" value="ECO:0007669"/>
    <property type="project" value="TreeGrafter"/>
</dbReference>
<evidence type="ECO:0000313" key="23">
    <source>
        <dbReference type="EMBL" id="KAF3439411.1"/>
    </source>
</evidence>
<evidence type="ECO:0000256" key="15">
    <source>
        <dbReference type="ARBA" id="ARBA00024945"/>
    </source>
</evidence>
<accession>A0A8K0E327</accession>
<dbReference type="GO" id="GO:0005730">
    <property type="term" value="C:nucleolus"/>
    <property type="evidence" value="ECO:0007669"/>
    <property type="project" value="TreeGrafter"/>
</dbReference>
<dbReference type="InterPro" id="IPR008893">
    <property type="entry name" value="WGR_domain"/>
</dbReference>
<evidence type="ECO:0000256" key="13">
    <source>
        <dbReference type="ARBA" id="ARBA00023242"/>
    </source>
</evidence>
<dbReference type="SMART" id="SM00292">
    <property type="entry name" value="BRCT"/>
    <property type="match status" value="1"/>
</dbReference>
<dbReference type="Gene3D" id="3.40.50.10190">
    <property type="entry name" value="BRCT domain"/>
    <property type="match status" value="1"/>
</dbReference>
<feature type="domain" description="SAP" evidence="19">
    <location>
        <begin position="88"/>
        <end position="122"/>
    </location>
</feature>
<evidence type="ECO:0000256" key="9">
    <source>
        <dbReference type="ARBA" id="ARBA00022771"/>
    </source>
</evidence>
<dbReference type="GO" id="GO:0006302">
    <property type="term" value="P:double-strand break repair"/>
    <property type="evidence" value="ECO:0007669"/>
    <property type="project" value="TreeGrafter"/>
</dbReference>
<evidence type="ECO:0000256" key="16">
    <source>
        <dbReference type="RuleBase" id="RU362114"/>
    </source>
</evidence>
<dbReference type="PROSITE" id="PS50172">
    <property type="entry name" value="BRCT"/>
    <property type="match status" value="1"/>
</dbReference>
<dbReference type="CDD" id="cd08001">
    <property type="entry name" value="WGR_PARP1_like"/>
    <property type="match status" value="1"/>
</dbReference>
<comment type="function">
    <text evidence="15">Involved in the base excision repair (BER) pathway, by catalyzing the poly(ADP-ribosyl)ation of a limited number of acceptor proteins involved in chromatin architecture and in DNA metabolism. This modification follows DNA damages and appears as an obligatory step in a detection/signaling pathway leading to the reparation of DNA strand breaks.</text>
</comment>
<dbReference type="Pfam" id="PF02877">
    <property type="entry name" value="PARP_reg"/>
    <property type="match status" value="1"/>
</dbReference>
<evidence type="ECO:0000256" key="1">
    <source>
        <dbReference type="ARBA" id="ARBA00000438"/>
    </source>
</evidence>
<keyword evidence="5 16" id="KW-0808">Transferase</keyword>
<dbReference type="SUPFAM" id="SSF56399">
    <property type="entry name" value="ADP-ribosylation"/>
    <property type="match status" value="1"/>
</dbReference>
<evidence type="ECO:0000259" key="18">
    <source>
        <dbReference type="PROSITE" id="PS50172"/>
    </source>
</evidence>
<evidence type="ECO:0000256" key="12">
    <source>
        <dbReference type="ARBA" id="ARBA00023125"/>
    </source>
</evidence>
<dbReference type="GO" id="GO:0016779">
    <property type="term" value="F:nucleotidyltransferase activity"/>
    <property type="evidence" value="ECO:0007669"/>
    <property type="project" value="UniProtKB-KW"/>
</dbReference>
<dbReference type="InterPro" id="IPR003034">
    <property type="entry name" value="SAP_dom"/>
</dbReference>
<keyword evidence="6" id="KW-0548">Nucleotidyltransferase</keyword>
<dbReference type="PROSITE" id="PS51060">
    <property type="entry name" value="PARP_ALPHA_HD"/>
    <property type="match status" value="1"/>
</dbReference>
<comment type="catalytic activity">
    <reaction evidence="1">
        <text>L-aspartyl-[protein] + NAD(+) = 4-O-(ADP-D-ribosyl)-L-aspartyl-[protein] + nicotinamide</text>
        <dbReference type="Rhea" id="RHEA:54424"/>
        <dbReference type="Rhea" id="RHEA-COMP:9867"/>
        <dbReference type="Rhea" id="RHEA-COMP:13832"/>
        <dbReference type="ChEBI" id="CHEBI:17154"/>
        <dbReference type="ChEBI" id="CHEBI:29961"/>
        <dbReference type="ChEBI" id="CHEBI:57540"/>
        <dbReference type="ChEBI" id="CHEBI:138102"/>
    </reaction>
</comment>
<dbReference type="GO" id="GO:0008270">
    <property type="term" value="F:zinc ion binding"/>
    <property type="evidence" value="ECO:0007669"/>
    <property type="project" value="UniProtKB-KW"/>
</dbReference>
<dbReference type="InterPro" id="IPR050800">
    <property type="entry name" value="ARTD/PARP"/>
</dbReference>
<comment type="caution">
    <text evidence="23">The sequence shown here is derived from an EMBL/GenBank/DDBJ whole genome shotgun (WGS) entry which is preliminary data.</text>
</comment>
<dbReference type="InterPro" id="IPR049296">
    <property type="entry name" value="PARP1-like_PADR1_N"/>
</dbReference>
<dbReference type="PANTHER" id="PTHR10459:SF106">
    <property type="entry name" value="PROTEIN ADP-RIBOSYLTRANSFERASE PARP3"/>
    <property type="match status" value="1"/>
</dbReference>
<gene>
    <name evidence="23" type="ORF">FNV43_RR17689</name>
</gene>
<protein>
    <recommendedName>
        <fullName evidence="16">Poly [ADP-ribose] polymerase</fullName>
        <shortName evidence="16">PARP</shortName>
        <ecNumber evidence="16">2.4.2.-</ecNumber>
    </recommendedName>
</protein>
<keyword evidence="24" id="KW-1185">Reference proteome</keyword>
<evidence type="ECO:0000256" key="4">
    <source>
        <dbReference type="ARBA" id="ARBA00022676"/>
    </source>
</evidence>
<dbReference type="Pfam" id="PF05406">
    <property type="entry name" value="WGR"/>
    <property type="match status" value="1"/>
</dbReference>
<dbReference type="OrthoDB" id="429950at2759"/>
<evidence type="ECO:0000256" key="8">
    <source>
        <dbReference type="ARBA" id="ARBA00022765"/>
    </source>
</evidence>
<evidence type="ECO:0000259" key="21">
    <source>
        <dbReference type="PROSITE" id="PS51060"/>
    </source>
</evidence>
<dbReference type="GO" id="GO:0003677">
    <property type="term" value="F:DNA binding"/>
    <property type="evidence" value="ECO:0007669"/>
    <property type="project" value="UniProtKB-KW"/>
</dbReference>
<keyword evidence="4 16" id="KW-0328">Glycosyltransferase</keyword>
<keyword evidence="10" id="KW-0862">Zinc</keyword>
<evidence type="ECO:0000256" key="17">
    <source>
        <dbReference type="SAM" id="MobiDB-lite"/>
    </source>
</evidence>
<dbReference type="Proteomes" id="UP000796880">
    <property type="component" value="Unassembled WGS sequence"/>
</dbReference>
<feature type="domain" description="PARP alpha-helical" evidence="21">
    <location>
        <begin position="427"/>
        <end position="546"/>
    </location>
</feature>
<name>A0A8K0E327_9ROSA</name>
<dbReference type="FunFam" id="3.90.228.10:FF:000010">
    <property type="entry name" value="Poly [ADP-ribose] polymerase"/>
    <property type="match status" value="1"/>
</dbReference>
<evidence type="ECO:0000259" key="22">
    <source>
        <dbReference type="PROSITE" id="PS51977"/>
    </source>
</evidence>
<keyword evidence="9" id="KW-0863">Zinc-finger</keyword>
<dbReference type="InterPro" id="IPR001357">
    <property type="entry name" value="BRCT_dom"/>
</dbReference>
<dbReference type="FunFam" id="1.20.142.10:FF:000004">
    <property type="entry name" value="Poly [ADP-ribose] polymerase"/>
    <property type="match status" value="1"/>
</dbReference>
<feature type="domain" description="BRCT" evidence="18">
    <location>
        <begin position="160"/>
        <end position="252"/>
    </location>
</feature>
<organism evidence="23 24">
    <name type="scientific">Rhamnella rubrinervis</name>
    <dbReference type="NCBI Taxonomy" id="2594499"/>
    <lineage>
        <taxon>Eukaryota</taxon>
        <taxon>Viridiplantae</taxon>
        <taxon>Streptophyta</taxon>
        <taxon>Embryophyta</taxon>
        <taxon>Tracheophyta</taxon>
        <taxon>Spermatophyta</taxon>
        <taxon>Magnoliopsida</taxon>
        <taxon>eudicotyledons</taxon>
        <taxon>Gunneridae</taxon>
        <taxon>Pentapetalae</taxon>
        <taxon>rosids</taxon>
        <taxon>fabids</taxon>
        <taxon>Rosales</taxon>
        <taxon>Rhamnaceae</taxon>
        <taxon>rhamnoid group</taxon>
        <taxon>Rhamneae</taxon>
        <taxon>Rhamnella</taxon>
    </lineage>
</organism>
<keyword evidence="8" id="KW-0013">ADP-ribosylation</keyword>
<dbReference type="InterPro" id="IPR036930">
    <property type="entry name" value="WGR_dom_sf"/>
</dbReference>
<evidence type="ECO:0000256" key="6">
    <source>
        <dbReference type="ARBA" id="ARBA00022695"/>
    </source>
</evidence>
<dbReference type="GO" id="GO:0003950">
    <property type="term" value="F:NAD+ poly-ADP-ribosyltransferase activity"/>
    <property type="evidence" value="ECO:0007669"/>
    <property type="project" value="UniProtKB-UniRule"/>
</dbReference>
<dbReference type="Pfam" id="PF21728">
    <property type="entry name" value="PADR1_N"/>
    <property type="match status" value="1"/>
</dbReference>
<feature type="domain" description="PARP catalytic" evidence="20">
    <location>
        <begin position="555"/>
        <end position="786"/>
    </location>
</feature>
<evidence type="ECO:0000313" key="24">
    <source>
        <dbReference type="Proteomes" id="UP000796880"/>
    </source>
</evidence>
<keyword evidence="12" id="KW-0238">DNA-binding</keyword>
<evidence type="ECO:0000256" key="10">
    <source>
        <dbReference type="ARBA" id="ARBA00022833"/>
    </source>
</evidence>
<evidence type="ECO:0000256" key="3">
    <source>
        <dbReference type="ARBA" id="ARBA00004123"/>
    </source>
</evidence>
<feature type="region of interest" description="Disordered" evidence="17">
    <location>
        <begin position="23"/>
        <end position="75"/>
    </location>
</feature>
<proteinExistence type="inferred from homology"/>
<comment type="catalytic activity">
    <reaction evidence="2">
        <text>L-glutamyl-[protein] + NAD(+) = 5-O-(ADP-D-ribosyl)-L-glutamyl-[protein] + nicotinamide</text>
        <dbReference type="Rhea" id="RHEA:58224"/>
        <dbReference type="Rhea" id="RHEA-COMP:10208"/>
        <dbReference type="Rhea" id="RHEA-COMP:15089"/>
        <dbReference type="ChEBI" id="CHEBI:17154"/>
        <dbReference type="ChEBI" id="CHEBI:29973"/>
        <dbReference type="ChEBI" id="CHEBI:57540"/>
        <dbReference type="ChEBI" id="CHEBI:142540"/>
    </reaction>
</comment>
<feature type="compositionally biased region" description="Basic and acidic residues" evidence="17">
    <location>
        <begin position="23"/>
        <end position="64"/>
    </location>
</feature>
<dbReference type="InterPro" id="IPR004102">
    <property type="entry name" value="Poly(ADP-ribose)pol_reg_dom"/>
</dbReference>
<dbReference type="PROSITE" id="PS50800">
    <property type="entry name" value="SAP"/>
    <property type="match status" value="1"/>
</dbReference>
<dbReference type="InterPro" id="IPR012317">
    <property type="entry name" value="Poly(ADP-ribose)pol_cat_dom"/>
</dbReference>
<reference evidence="23" key="1">
    <citation type="submission" date="2020-03" db="EMBL/GenBank/DDBJ databases">
        <title>A high-quality chromosome-level genome assembly of a woody plant with both climbing and erect habits, Rhamnella rubrinervis.</title>
        <authorList>
            <person name="Lu Z."/>
            <person name="Yang Y."/>
            <person name="Zhu X."/>
            <person name="Sun Y."/>
        </authorList>
    </citation>
    <scope>NUCLEOTIDE SEQUENCE</scope>
    <source>
        <strain evidence="23">BYM</strain>
        <tissue evidence="23">Leaf</tissue>
    </source>
</reference>
<dbReference type="SMART" id="SM00773">
    <property type="entry name" value="WGR"/>
    <property type="match status" value="1"/>
</dbReference>
<evidence type="ECO:0000256" key="7">
    <source>
        <dbReference type="ARBA" id="ARBA00022723"/>
    </source>
</evidence>
<dbReference type="InterPro" id="IPR036616">
    <property type="entry name" value="Poly(ADP-ribose)pol_reg_dom_sf"/>
</dbReference>